<dbReference type="Gene3D" id="3.40.50.1240">
    <property type="entry name" value="Phosphoglycerate mutase-like"/>
    <property type="match status" value="1"/>
</dbReference>
<dbReference type="RefSeq" id="WP_142528991.1">
    <property type="nucleotide sequence ID" value="NZ_CBCSJO010000007.1"/>
</dbReference>
<dbReference type="SUPFAM" id="SSF53254">
    <property type="entry name" value="Phosphoglycerate mutase-like"/>
    <property type="match status" value="1"/>
</dbReference>
<dbReference type="Pfam" id="PF00300">
    <property type="entry name" value="His_Phos_1"/>
    <property type="match status" value="1"/>
</dbReference>
<evidence type="ECO:0000313" key="1">
    <source>
        <dbReference type="EMBL" id="SMO79933.1"/>
    </source>
</evidence>
<dbReference type="EMBL" id="FXTN01000007">
    <property type="protein sequence ID" value="SMO79933.1"/>
    <property type="molecule type" value="Genomic_DNA"/>
</dbReference>
<dbReference type="AlphaFoldDB" id="A0A521E7K9"/>
<protein>
    <submittedName>
        <fullName evidence="1">Phosphohistidine phosphatase</fullName>
    </submittedName>
</protein>
<dbReference type="PANTHER" id="PTHR47623:SF1">
    <property type="entry name" value="OS09G0287300 PROTEIN"/>
    <property type="match status" value="1"/>
</dbReference>
<organism evidence="1 2">
    <name type="scientific">Pedobacter westerhofensis</name>
    <dbReference type="NCBI Taxonomy" id="425512"/>
    <lineage>
        <taxon>Bacteria</taxon>
        <taxon>Pseudomonadati</taxon>
        <taxon>Bacteroidota</taxon>
        <taxon>Sphingobacteriia</taxon>
        <taxon>Sphingobacteriales</taxon>
        <taxon>Sphingobacteriaceae</taxon>
        <taxon>Pedobacter</taxon>
    </lineage>
</organism>
<dbReference type="InterPro" id="IPR029033">
    <property type="entry name" value="His_PPase_superfam"/>
</dbReference>
<dbReference type="Proteomes" id="UP000320300">
    <property type="component" value="Unassembled WGS sequence"/>
</dbReference>
<accession>A0A521E7K9</accession>
<name>A0A521E7K9_9SPHI</name>
<keyword evidence="2" id="KW-1185">Reference proteome</keyword>
<gene>
    <name evidence="1" type="ORF">SAMN06265348_107162</name>
</gene>
<reference evidence="1 2" key="1">
    <citation type="submission" date="2017-05" db="EMBL/GenBank/DDBJ databases">
        <authorList>
            <person name="Varghese N."/>
            <person name="Submissions S."/>
        </authorList>
    </citation>
    <scope>NUCLEOTIDE SEQUENCE [LARGE SCALE GENOMIC DNA]</scope>
    <source>
        <strain evidence="1 2">DSM 19036</strain>
    </source>
</reference>
<dbReference type="PANTHER" id="PTHR47623">
    <property type="entry name" value="OS09G0287300 PROTEIN"/>
    <property type="match status" value="1"/>
</dbReference>
<sequence length="166" mass="18653">MAKQLIVVRHGKSDQGTYGMSDFERTLNHRGNKNAHEMAERITQKDIIPELIVSSPAVRALTTARHFADVLKISYDDIQLEASVYEANTTALLKVINQLNNDFERIALFGHNPGLTELVNYLADAKIYNLPTAGVVVIDFPFDDWQMVSQHTGSLFFFDSPKGQED</sequence>
<dbReference type="CDD" id="cd07067">
    <property type="entry name" value="HP_PGM_like"/>
    <property type="match status" value="1"/>
</dbReference>
<dbReference type="OrthoDB" id="9810154at2"/>
<proteinExistence type="predicted"/>
<evidence type="ECO:0000313" key="2">
    <source>
        <dbReference type="Proteomes" id="UP000320300"/>
    </source>
</evidence>
<dbReference type="InterPro" id="IPR013078">
    <property type="entry name" value="His_Pase_superF_clade-1"/>
</dbReference>